<gene>
    <name evidence="1" type="ORF">M9H77_36272</name>
</gene>
<proteinExistence type="predicted"/>
<dbReference type="Proteomes" id="UP001060085">
    <property type="component" value="Linkage Group LG08"/>
</dbReference>
<protein>
    <submittedName>
        <fullName evidence="1">Uncharacterized protein</fullName>
    </submittedName>
</protein>
<reference evidence="2" key="1">
    <citation type="journal article" date="2023" name="Nat. Plants">
        <title>Single-cell RNA sequencing provides a high-resolution roadmap for understanding the multicellular compartmentation of specialized metabolism.</title>
        <authorList>
            <person name="Sun S."/>
            <person name="Shen X."/>
            <person name="Li Y."/>
            <person name="Li Y."/>
            <person name="Wang S."/>
            <person name="Li R."/>
            <person name="Zhang H."/>
            <person name="Shen G."/>
            <person name="Guo B."/>
            <person name="Wei J."/>
            <person name="Xu J."/>
            <person name="St-Pierre B."/>
            <person name="Chen S."/>
            <person name="Sun C."/>
        </authorList>
    </citation>
    <scope>NUCLEOTIDE SEQUENCE [LARGE SCALE GENOMIC DNA]</scope>
</reference>
<comment type="caution">
    <text evidence="1">The sequence shown here is derived from an EMBL/GenBank/DDBJ whole genome shotgun (WGS) entry which is preliminary data.</text>
</comment>
<sequence>MKTLRDESKGIRSKSLLEIDHPSKGKGWSSLRKVQVGKRVEALFYSYNIFEKDKVQLVIESFTSSVLDWWKYIREYWLRNGCTPITSWGLMKDVLRDKFGILDHEEEGTTIRESCTFLHDECTKKEEESEIEEKREVEKGSIVGELCIVESTSTSFEECEYEKTAVSAKEIEGEKKGIEDELESCKEKPQEIKCSIENYESLKEE</sequence>
<evidence type="ECO:0000313" key="2">
    <source>
        <dbReference type="Proteomes" id="UP001060085"/>
    </source>
</evidence>
<name>A0ACB9ZVK9_CATRO</name>
<evidence type="ECO:0000313" key="1">
    <source>
        <dbReference type="EMBL" id="KAI5650267.1"/>
    </source>
</evidence>
<organism evidence="1 2">
    <name type="scientific">Catharanthus roseus</name>
    <name type="common">Madagascar periwinkle</name>
    <name type="synonym">Vinca rosea</name>
    <dbReference type="NCBI Taxonomy" id="4058"/>
    <lineage>
        <taxon>Eukaryota</taxon>
        <taxon>Viridiplantae</taxon>
        <taxon>Streptophyta</taxon>
        <taxon>Embryophyta</taxon>
        <taxon>Tracheophyta</taxon>
        <taxon>Spermatophyta</taxon>
        <taxon>Magnoliopsida</taxon>
        <taxon>eudicotyledons</taxon>
        <taxon>Gunneridae</taxon>
        <taxon>Pentapetalae</taxon>
        <taxon>asterids</taxon>
        <taxon>lamiids</taxon>
        <taxon>Gentianales</taxon>
        <taxon>Apocynaceae</taxon>
        <taxon>Rauvolfioideae</taxon>
        <taxon>Vinceae</taxon>
        <taxon>Catharanthinae</taxon>
        <taxon>Catharanthus</taxon>
    </lineage>
</organism>
<keyword evidence="2" id="KW-1185">Reference proteome</keyword>
<accession>A0ACB9ZVK9</accession>
<dbReference type="EMBL" id="CM044708">
    <property type="protein sequence ID" value="KAI5650267.1"/>
    <property type="molecule type" value="Genomic_DNA"/>
</dbReference>